<protein>
    <submittedName>
        <fullName evidence="1">Uncharacterized protein</fullName>
    </submittedName>
</protein>
<proteinExistence type="predicted"/>
<name>A0A2S4UMR3_9BASI</name>
<evidence type="ECO:0000313" key="2">
    <source>
        <dbReference type="Proteomes" id="UP000239156"/>
    </source>
</evidence>
<dbReference type="VEuPathDB" id="FungiDB:PSHT_13746"/>
<dbReference type="EMBL" id="PKSL01000223">
    <property type="protein sequence ID" value="POV98560.1"/>
    <property type="molecule type" value="Genomic_DNA"/>
</dbReference>
<comment type="caution">
    <text evidence="1">The sequence shown here is derived from an EMBL/GenBank/DDBJ whole genome shotgun (WGS) entry which is preliminary data.</text>
</comment>
<keyword evidence="2" id="KW-1185">Reference proteome</keyword>
<organism evidence="1 2">
    <name type="scientific">Puccinia striiformis</name>
    <dbReference type="NCBI Taxonomy" id="27350"/>
    <lineage>
        <taxon>Eukaryota</taxon>
        <taxon>Fungi</taxon>
        <taxon>Dikarya</taxon>
        <taxon>Basidiomycota</taxon>
        <taxon>Pucciniomycotina</taxon>
        <taxon>Pucciniomycetes</taxon>
        <taxon>Pucciniales</taxon>
        <taxon>Pucciniaceae</taxon>
        <taxon>Puccinia</taxon>
    </lineage>
</organism>
<reference evidence="1" key="1">
    <citation type="submission" date="2017-12" db="EMBL/GenBank/DDBJ databases">
        <title>Gene loss provides genomic basis for host adaptation in cereal stripe rust fungi.</title>
        <authorList>
            <person name="Xia C."/>
        </authorList>
    </citation>
    <scope>NUCLEOTIDE SEQUENCE [LARGE SCALE GENOMIC DNA]</scope>
    <source>
        <strain evidence="1">93-210</strain>
    </source>
</reference>
<dbReference type="Proteomes" id="UP000239156">
    <property type="component" value="Unassembled WGS sequence"/>
</dbReference>
<dbReference type="PANTHER" id="PTHR33324">
    <property type="entry name" value="EXPRESSED PROTEIN"/>
    <property type="match status" value="1"/>
</dbReference>
<accession>A0A2S4UMR3</accession>
<sequence length="190" mass="21194">MENHSVPPLPIPNSQRTKSAMSTGVSFLWDRDGVNGGPSSIWVVLNWLSIPDNYVRWQGGFPEQSRASLCEEILEILHSIGIEHRCRSGTFSRSARYLESSFNWTVDTTPNAHVLLVIQVQIHRLIRLYHSAVEFLRHNPSGLAQALAFCPYWDELDPILGPFHQPAREAIVDIGTGATGESNTESTNST</sequence>
<gene>
    <name evidence="1" type="ORF">PSTT_14350</name>
</gene>
<evidence type="ECO:0000313" key="1">
    <source>
        <dbReference type="EMBL" id="POV98560.1"/>
    </source>
</evidence>
<dbReference type="VEuPathDB" id="FungiDB:PSTT_14350"/>
<dbReference type="PANTHER" id="PTHR33324:SF2">
    <property type="entry name" value="MYB_SANT-LIKE DNA-BINDING DOMAIN-CONTAINING PROTEIN"/>
    <property type="match status" value="1"/>
</dbReference>
<dbReference type="AlphaFoldDB" id="A0A2S4UMR3"/>